<feature type="domain" description="ATP synthase F1 complex delta/epsilon subunit N-terminal" evidence="2">
    <location>
        <begin position="47"/>
        <end position="116"/>
    </location>
</feature>
<sequence length="224" mass="24484">MFARAFSRFASLAAPAPQRGWNAFVLPSRHFATAAGGANPFKNQLLLTLSSPSEAIYVRTPVRSVTVPGSEGAMTMTNGHSQTVARLKAGEIIVRKGETGDEVERFFLSDGFVLFKRQSRGRQRMLHSRGSGCRGRPRQHARQRERGNGSPRAPSAGCWCDRRMDQGANAPRARTAVLRHSCSSVTTDQNAGARPNSSPSRRKCLHCLNSVRASVLELTCNSFE</sequence>
<evidence type="ECO:0000256" key="1">
    <source>
        <dbReference type="SAM" id="MobiDB-lite"/>
    </source>
</evidence>
<evidence type="ECO:0000259" key="2">
    <source>
        <dbReference type="Pfam" id="PF02823"/>
    </source>
</evidence>
<feature type="region of interest" description="Disordered" evidence="1">
    <location>
        <begin position="182"/>
        <end position="201"/>
    </location>
</feature>
<dbReference type="InterPro" id="IPR036771">
    <property type="entry name" value="ATPsynth_dsu/esu_N"/>
</dbReference>
<organism evidence="3">
    <name type="scientific">Toxoplasma gondii (strain ATCC 50861 / VEG)</name>
    <dbReference type="NCBI Taxonomy" id="432359"/>
    <lineage>
        <taxon>Eukaryota</taxon>
        <taxon>Sar</taxon>
        <taxon>Alveolata</taxon>
        <taxon>Apicomplexa</taxon>
        <taxon>Conoidasida</taxon>
        <taxon>Coccidia</taxon>
        <taxon>Eucoccidiorida</taxon>
        <taxon>Eimeriorina</taxon>
        <taxon>Sarcocystidae</taxon>
        <taxon>Toxoplasma</taxon>
    </lineage>
</organism>
<protein>
    <submittedName>
        <fullName evidence="3">ATP synthase, putative</fullName>
    </submittedName>
</protein>
<dbReference type="SUPFAM" id="SSF51344">
    <property type="entry name" value="Epsilon subunit of F1F0-ATP synthase N-terminal domain"/>
    <property type="match status" value="1"/>
</dbReference>
<evidence type="ECO:0000313" key="3">
    <source>
        <dbReference type="EMBL" id="CEL76523.1"/>
    </source>
</evidence>
<feature type="compositionally biased region" description="Polar residues" evidence="1">
    <location>
        <begin position="182"/>
        <end position="199"/>
    </location>
</feature>
<dbReference type="Gene3D" id="2.60.15.10">
    <property type="entry name" value="F0F1 ATP synthase delta/epsilon subunit, N-terminal"/>
    <property type="match status" value="1"/>
</dbReference>
<feature type="region of interest" description="Disordered" evidence="1">
    <location>
        <begin position="123"/>
        <end position="158"/>
    </location>
</feature>
<dbReference type="AlphaFoldDB" id="A0A0F7V8S3"/>
<dbReference type="Pfam" id="PF02823">
    <property type="entry name" value="ATP-synt_DE_N"/>
    <property type="match status" value="1"/>
</dbReference>
<accession>A0A0F7V8S3</accession>
<reference evidence="3" key="1">
    <citation type="journal article" date="2015" name="PLoS ONE">
        <title>Comprehensive Evaluation of Toxoplasma gondii VEG and Neospora caninum LIV Genomes with Tachyzoite Stage Transcriptome and Proteome Defines Novel Transcript Features.</title>
        <authorList>
            <person name="Ramaprasad A."/>
            <person name="Mourier T."/>
            <person name="Naeem R."/>
            <person name="Malas T.B."/>
            <person name="Moussa E."/>
            <person name="Panigrahi A."/>
            <person name="Vermont S.J."/>
            <person name="Otto T.D."/>
            <person name="Wastling J."/>
            <person name="Pain A."/>
        </authorList>
    </citation>
    <scope>NUCLEOTIDE SEQUENCE</scope>
    <source>
        <strain evidence="3">VEG</strain>
    </source>
</reference>
<dbReference type="InterPro" id="IPR020546">
    <property type="entry name" value="ATP_synth_F1_dsu/esu_N"/>
</dbReference>
<proteinExistence type="predicted"/>
<dbReference type="GO" id="GO:0015986">
    <property type="term" value="P:proton motive force-driven ATP synthesis"/>
    <property type="evidence" value="ECO:0007669"/>
    <property type="project" value="InterPro"/>
</dbReference>
<name>A0A0F7V8S3_TOXGV</name>
<gene>
    <name evidence="3" type="ORF">BN1205_066960</name>
</gene>
<dbReference type="EMBL" id="LN714500">
    <property type="protein sequence ID" value="CEL76523.1"/>
    <property type="molecule type" value="Genomic_DNA"/>
</dbReference>